<name>A0ABS4Z3T9_9ACTN</name>
<evidence type="ECO:0000313" key="3">
    <source>
        <dbReference type="Proteomes" id="UP000758168"/>
    </source>
</evidence>
<dbReference type="PROSITE" id="PS51257">
    <property type="entry name" value="PROKAR_LIPOPROTEIN"/>
    <property type="match status" value="1"/>
</dbReference>
<gene>
    <name evidence="2" type="ORF">JOF54_000625</name>
</gene>
<sequence length="128" mass="12987">MSRRWAAPVVVALLLTGCTPAEQPAALAAGRQFQAAVGAGDRAGACALLSPAARANLEQASARSCPEALAALPLPGGATRSVEVWGGGAQVRLDAGTLFLARFGDGWRVTAAGCTPRPDEPYDCLVEG</sequence>
<dbReference type="EMBL" id="JAGIOB010000001">
    <property type="protein sequence ID" value="MBP2415703.1"/>
    <property type="molecule type" value="Genomic_DNA"/>
</dbReference>
<accession>A0ABS4Z3T9</accession>
<dbReference type="Proteomes" id="UP000758168">
    <property type="component" value="Unassembled WGS sequence"/>
</dbReference>
<keyword evidence="3" id="KW-1185">Reference proteome</keyword>
<organism evidence="2 3">
    <name type="scientific">Microlunatus capsulatus</name>
    <dbReference type="NCBI Taxonomy" id="99117"/>
    <lineage>
        <taxon>Bacteria</taxon>
        <taxon>Bacillati</taxon>
        <taxon>Actinomycetota</taxon>
        <taxon>Actinomycetes</taxon>
        <taxon>Propionibacteriales</taxon>
        <taxon>Propionibacteriaceae</taxon>
        <taxon>Microlunatus</taxon>
    </lineage>
</organism>
<feature type="chain" id="PRO_5047172678" description="Lipoprotein" evidence="1">
    <location>
        <begin position="22"/>
        <end position="128"/>
    </location>
</feature>
<proteinExistence type="predicted"/>
<evidence type="ECO:0000313" key="2">
    <source>
        <dbReference type="EMBL" id="MBP2415703.1"/>
    </source>
</evidence>
<dbReference type="RefSeq" id="WP_210052897.1">
    <property type="nucleotide sequence ID" value="NZ_BAAAMH010000030.1"/>
</dbReference>
<protein>
    <recommendedName>
        <fullName evidence="4">Lipoprotein</fullName>
    </recommendedName>
</protein>
<keyword evidence="1" id="KW-0732">Signal</keyword>
<evidence type="ECO:0008006" key="4">
    <source>
        <dbReference type="Google" id="ProtNLM"/>
    </source>
</evidence>
<feature type="signal peptide" evidence="1">
    <location>
        <begin position="1"/>
        <end position="21"/>
    </location>
</feature>
<evidence type="ECO:0000256" key="1">
    <source>
        <dbReference type="SAM" id="SignalP"/>
    </source>
</evidence>
<comment type="caution">
    <text evidence="2">The sequence shown here is derived from an EMBL/GenBank/DDBJ whole genome shotgun (WGS) entry which is preliminary data.</text>
</comment>
<reference evidence="2 3" key="1">
    <citation type="submission" date="2021-03" db="EMBL/GenBank/DDBJ databases">
        <title>Sequencing the genomes of 1000 actinobacteria strains.</title>
        <authorList>
            <person name="Klenk H.-P."/>
        </authorList>
    </citation>
    <scope>NUCLEOTIDE SEQUENCE [LARGE SCALE GENOMIC DNA]</scope>
    <source>
        <strain evidence="2 3">DSM 12936</strain>
    </source>
</reference>